<sequence length="1323" mass="153184">MEIMPNSSINGGEKRNDYYCSPSALRTILHYPCPPRNSDEICKMGIDNVEIKGWRRARNEDIPAINELIDISTSKPKELYNKPRIDHLIEKSFFPIVQLNSSGKVVSFTSYVCHPNVPSVPPFCWVEWIQEKYNFPAANSMNSLFIHFMVWHPRQKKECIRLLLETPFLEFSHVRYLILIKPPFAEIPEDYREYFIPVLPSGNNSRNTISLQSLNVCERDFLVEHLKIRKAMAEDSDVLMCLFRSKNNYLLEKTYGEFFFADLIEFSEPYRQLLICEYEGEAAGVMSINLSADLNMLNDEYELGPFKKLIKPSELDSGSTFSIFSATSLNAGHGAAEHIHLLPSDDLGLAMNYQQPQGMTSSSSSSESVYELELPTLYVSSLSSLFASPMDTASTFSLPPSTFEGIESFNRKADMRYRLVNEPQQHHHHHHHHHDTDRRSLYSDPKASNAIYIELFEMDTEKIDERLSVDFLKAAFSLAPDREYCVITIPTDMYPFPLLNYFVKANHNHRKQLRHELYICHRSYIFNSSVLVRPAVSADGEELKQFLSYVVNGAKIFAEFKDTITPPVTEERCYCLIVNETIVGAAMLFRRPDLENLEFYFDIKEFTFVDIHGTENTSILKHLLISPPFQCFSRYFMMEVMRLADVTCLFHLSCQETRLSGNILAVLGELIPIKPRRTIKYRKNLEASKDIFSSLLNFESPFSLFMANFEVCSHVKLDLNRIIVVVGASLTAYSFFESVIFRSSRGFTLYNNLIWISEDAVELAPNEIRSSMFPLESKYTSDYCKMLSLRSHVHCICGVMTGINSSRSDKYIIINESHAVKYDILILTVGLQFQRPTPVYKAKMESCKRDKFIGSPYARFLKLDAESLLATLDRVKQRIQSGVAKEKRVIIYGYNIRVFLMIHALLKFGIPPNMIAYFEPFPSRQASMSVFGDTAIDSQVIHIIENIGVQYYPKYFFYDWTLTSPHHIGSISFHSENRQITVPCLAFLPMVEKLVSDVNFHACNKAGLVYDGRLIIDKDFQTNDEHIFAAGPFTKYSRRYYAPGRNHQFYNSVEIGEKLAELVQMEIDPYFYKEKENECETMEDGCDDEDDLPTFKEPIMLYCQLPGDFYYFCVRKPGKEMEIETDYHFGNFGDVLSTGDCQMSRGYGYFKVHLDESGYVRNIVCFDNKEIDYARLYTLYGKHEKLLNNLLLRYDCSMVTNFYEYFREPWTDILSNPDFRFLYKYNRKIFYEEKMKNNKESMMDRIDNYLEQNEWKQLPSIQRRKIELLFQNSDLKSAIKKNLFELLEYLKKELPGFSPSAIVANVIDRSAGMEGLNHPGGFS</sequence>
<dbReference type="PANTHER" id="PTHR21178:SF8">
    <property type="entry name" value="CILIA- AND FLAGELLA-ASSOCIATED PROTEIN 61"/>
    <property type="match status" value="1"/>
</dbReference>
<dbReference type="SUPFAM" id="SSF51905">
    <property type="entry name" value="FAD/NAD(P)-binding domain"/>
    <property type="match status" value="1"/>
</dbReference>
<proteinExistence type="predicted"/>
<feature type="domain" description="Cilia- and flagella-associated protein 61 N-terminal" evidence="2">
    <location>
        <begin position="54"/>
        <end position="312"/>
    </location>
</feature>
<dbReference type="PANTHER" id="PTHR21178">
    <property type="entry name" value="CILIA- AND FLAGELLA-ASSOCIATED PROTEIN 61"/>
    <property type="match status" value="1"/>
</dbReference>
<evidence type="ECO:0000313" key="4">
    <source>
        <dbReference type="EMBL" id="KAL0278428.1"/>
    </source>
</evidence>
<comment type="caution">
    <text evidence="4">The sequence shown here is derived from an EMBL/GenBank/DDBJ whole genome shotgun (WGS) entry which is preliminary data.</text>
</comment>
<evidence type="ECO:0000259" key="3">
    <source>
        <dbReference type="Pfam" id="PF23150"/>
    </source>
</evidence>
<dbReference type="InterPro" id="IPR036188">
    <property type="entry name" value="FAD/NAD-bd_sf"/>
</dbReference>
<evidence type="ECO:0008006" key="5">
    <source>
        <dbReference type="Google" id="ProtNLM"/>
    </source>
</evidence>
<name>A0AAW2I9B3_9NEOP</name>
<dbReference type="Pfam" id="PF16092">
    <property type="entry name" value="CFAP61_N"/>
    <property type="match status" value="1"/>
</dbReference>
<evidence type="ECO:0000256" key="1">
    <source>
        <dbReference type="SAM" id="MobiDB-lite"/>
    </source>
</evidence>
<dbReference type="InterPro" id="IPR032151">
    <property type="entry name" value="CFAP61_N"/>
</dbReference>
<feature type="domain" description="CFAP61 dimerisation" evidence="3">
    <location>
        <begin position="1093"/>
        <end position="1212"/>
    </location>
</feature>
<reference evidence="4" key="1">
    <citation type="journal article" date="2024" name="Gigascience">
        <title>Chromosome-level genome of the poultry shaft louse Menopon gallinae provides insight into the host-switching and adaptive evolution of parasitic lice.</title>
        <authorList>
            <person name="Xu Y."/>
            <person name="Ma L."/>
            <person name="Liu S."/>
            <person name="Liang Y."/>
            <person name="Liu Q."/>
            <person name="He Z."/>
            <person name="Tian L."/>
            <person name="Duan Y."/>
            <person name="Cai W."/>
            <person name="Li H."/>
            <person name="Song F."/>
        </authorList>
    </citation>
    <scope>NUCLEOTIDE SEQUENCE</scope>
    <source>
        <strain evidence="4">Cailab_2023a</strain>
    </source>
</reference>
<protein>
    <recommendedName>
        <fullName evidence="5">Cilia- and flagella-associated protein 61 N-terminal domain-containing protein</fullName>
    </recommendedName>
</protein>
<dbReference type="InterPro" id="IPR038884">
    <property type="entry name" value="CFAP61"/>
</dbReference>
<dbReference type="InterPro" id="IPR056299">
    <property type="entry name" value="CFAP61_dimer"/>
</dbReference>
<accession>A0AAW2I9B3</accession>
<evidence type="ECO:0000259" key="2">
    <source>
        <dbReference type="Pfam" id="PF16092"/>
    </source>
</evidence>
<dbReference type="Pfam" id="PF23150">
    <property type="entry name" value="CFAP61_dimer"/>
    <property type="match status" value="1"/>
</dbReference>
<feature type="region of interest" description="Disordered" evidence="1">
    <location>
        <begin position="423"/>
        <end position="442"/>
    </location>
</feature>
<gene>
    <name evidence="4" type="ORF">PYX00_000254</name>
</gene>
<dbReference type="EMBL" id="JARGDH010000001">
    <property type="protein sequence ID" value="KAL0278428.1"/>
    <property type="molecule type" value="Genomic_DNA"/>
</dbReference>
<organism evidence="4">
    <name type="scientific">Menopon gallinae</name>
    <name type="common">poultry shaft louse</name>
    <dbReference type="NCBI Taxonomy" id="328185"/>
    <lineage>
        <taxon>Eukaryota</taxon>
        <taxon>Metazoa</taxon>
        <taxon>Ecdysozoa</taxon>
        <taxon>Arthropoda</taxon>
        <taxon>Hexapoda</taxon>
        <taxon>Insecta</taxon>
        <taxon>Pterygota</taxon>
        <taxon>Neoptera</taxon>
        <taxon>Paraneoptera</taxon>
        <taxon>Psocodea</taxon>
        <taxon>Troctomorpha</taxon>
        <taxon>Phthiraptera</taxon>
        <taxon>Amblycera</taxon>
        <taxon>Menoponidae</taxon>
        <taxon>Menopon</taxon>
    </lineage>
</organism>